<evidence type="ECO:0000256" key="1">
    <source>
        <dbReference type="ARBA" id="ARBA00022729"/>
    </source>
</evidence>
<evidence type="ECO:0000256" key="4">
    <source>
        <dbReference type="PROSITE-ProRule" id="PRU01201"/>
    </source>
</evidence>
<dbReference type="InterPro" id="IPR051561">
    <property type="entry name" value="FRAS1_ECM"/>
</dbReference>
<feature type="repeat" description="CSPG" evidence="4">
    <location>
        <begin position="328"/>
        <end position="427"/>
    </location>
</feature>
<evidence type="ECO:0000313" key="6">
    <source>
        <dbReference type="RefSeq" id="XP_031434004.2"/>
    </source>
</evidence>
<feature type="repeat" description="CSPG" evidence="4">
    <location>
        <begin position="560"/>
        <end position="650"/>
    </location>
</feature>
<proteinExistence type="predicted"/>
<feature type="repeat" description="CSPG" evidence="4">
    <location>
        <begin position="108"/>
        <end position="200"/>
    </location>
</feature>
<organism evidence="5 6">
    <name type="scientific">Clupea harengus</name>
    <name type="common">Atlantic herring</name>
    <dbReference type="NCBI Taxonomy" id="7950"/>
    <lineage>
        <taxon>Eukaryota</taxon>
        <taxon>Metazoa</taxon>
        <taxon>Chordata</taxon>
        <taxon>Craniata</taxon>
        <taxon>Vertebrata</taxon>
        <taxon>Euteleostomi</taxon>
        <taxon>Actinopterygii</taxon>
        <taxon>Neopterygii</taxon>
        <taxon>Teleostei</taxon>
        <taxon>Clupei</taxon>
        <taxon>Clupeiformes</taxon>
        <taxon>Clupeoidei</taxon>
        <taxon>Clupeidae</taxon>
        <taxon>Clupea</taxon>
    </lineage>
</organism>
<evidence type="ECO:0000256" key="2">
    <source>
        <dbReference type="ARBA" id="ARBA00022737"/>
    </source>
</evidence>
<dbReference type="GeneID" id="105894592"/>
<keyword evidence="5" id="KW-1185">Reference proteome</keyword>
<reference evidence="6" key="1">
    <citation type="submission" date="2025-08" db="UniProtKB">
        <authorList>
            <consortium name="RefSeq"/>
        </authorList>
    </citation>
    <scope>IDENTIFICATION</scope>
</reference>
<keyword evidence="2" id="KW-0677">Repeat</keyword>
<feature type="repeat" description="CSPG" evidence="4">
    <location>
        <begin position="1"/>
        <end position="83"/>
    </location>
</feature>
<dbReference type="PROSITE" id="PS51854">
    <property type="entry name" value="CSPG"/>
    <property type="match status" value="7"/>
</dbReference>
<keyword evidence="3" id="KW-0325">Glycoprotein</keyword>
<dbReference type="Proteomes" id="UP000515152">
    <property type="component" value="Chromosome 12"/>
</dbReference>
<feature type="repeat" description="CSPG" evidence="4">
    <location>
        <begin position="216"/>
        <end position="306"/>
    </location>
</feature>
<name>A0A6P8G414_CLUHA</name>
<dbReference type="OrthoDB" id="9026019at2759"/>
<dbReference type="GO" id="GO:0009653">
    <property type="term" value="P:anatomical structure morphogenesis"/>
    <property type="evidence" value="ECO:0007669"/>
    <property type="project" value="TreeGrafter"/>
</dbReference>
<dbReference type="KEGG" id="char:105894592"/>
<dbReference type="InterPro" id="IPR039005">
    <property type="entry name" value="CSPG_rpt"/>
</dbReference>
<sequence>MEGESKVITRDKLFSENPTSGEMHYKVISSPKHGKLKKINLSSSTTNNENISQFLNQDILDGRLMYVHDDSETTYDEFTFLVSVTSMKDETAVNGTFRISIQLVNDEKPVRVVDKVFHVARNSQRLLTLEDLCYHDADSDFDDGQLVYTRRGIPMGEIVLVNDTSQNLYQFHQKDLEEKRVLFVHEGVSYGRFVLFVSDGRHYTSTILEVIAQDPYIKVAKNTGLMVQKGNEVVLTSANFTITSNLDIRDDQEMTFELFLPPSHGSLTCNRAAAKMFTQHDIKAGHVMYQHNDGVNLSDFFNFTVSLKGLRLDASVVVRVYLESHQEPPQVINNNPIVVEENKPVKISKTQLEVTHKDNTPSEIVYSVKDAPSHGFLRRSAGEDKPYQGTKGRPIQSFSQQDIDDGLIQYVHVGSEHASDTFLLDVSNGLTEVIHITVTMDVIPQHIPVQVSSVTLKEGSSRILNKDVIQVTNHHFSGLNFLYQMTVAPHYGQIENLRIPGVAIPSFTRLQAEQGLIHYVHDGSESVADNFTLIANDTVLQRHSLPCVVFVNVTPVDDEAPIVTVNRILKVWVGSITEITVEDLNAEDKDSTPEQLEFIVTPPTNGHLALKSAPSRPILNFTQAHILTSQLVFVHGGALSGGFHFQVSDGQNLADRHTFSTVARTLVLSLERIFPLKVFPGTLKPITDDDLLVVTNDFSDITGNRVIVFKVTHPPKLGRLVRVTEDHITEEISSFTQNMVNEGEILYEQTDTDAVGWEATDSFTFTVLSSLASVQRHTFPIDISYENGGPEHQICSSG</sequence>
<dbReference type="AlphaFoldDB" id="A0A6P8G414"/>
<evidence type="ECO:0000313" key="5">
    <source>
        <dbReference type="Proteomes" id="UP000515152"/>
    </source>
</evidence>
<evidence type="ECO:0000256" key="3">
    <source>
        <dbReference type="ARBA" id="ARBA00023180"/>
    </source>
</evidence>
<dbReference type="PANTHER" id="PTHR45739">
    <property type="entry name" value="MATRIX PROTEIN, PUTATIVE-RELATED"/>
    <property type="match status" value="1"/>
</dbReference>
<dbReference type="Pfam" id="PF16184">
    <property type="entry name" value="Cadherin_3"/>
    <property type="match status" value="7"/>
</dbReference>
<accession>A0A6P8G414</accession>
<gene>
    <name evidence="6" type="primary">LOC105894592</name>
</gene>
<keyword evidence="1" id="KW-0732">Signal</keyword>
<dbReference type="RefSeq" id="XP_031434004.2">
    <property type="nucleotide sequence ID" value="XM_031578144.2"/>
</dbReference>
<feature type="repeat" description="CSPG" evidence="4">
    <location>
        <begin position="667"/>
        <end position="768"/>
    </location>
</feature>
<dbReference type="PANTHER" id="PTHR45739:SF12">
    <property type="entry name" value="CHONDROITIN SULFATE PROTEOGLYCAN 4-LIKE ISOFORM X2"/>
    <property type="match status" value="1"/>
</dbReference>
<protein>
    <submittedName>
        <fullName evidence="6">Chondroitin sulfate proteoglycan 4-like</fullName>
    </submittedName>
</protein>
<feature type="repeat" description="CSPG" evidence="4">
    <location>
        <begin position="445"/>
        <end position="536"/>
    </location>
</feature>